<dbReference type="GO" id="GO:0051301">
    <property type="term" value="P:cell division"/>
    <property type="evidence" value="ECO:0007669"/>
    <property type="project" value="UniProtKB-KW"/>
</dbReference>
<keyword evidence="2" id="KW-1185">Reference proteome</keyword>
<dbReference type="Proteomes" id="UP000078162">
    <property type="component" value="Chromosome"/>
</dbReference>
<organism evidence="1 2">
    <name type="scientific">Candidatus Chlamydia sanziniae</name>
    <dbReference type="NCBI Taxonomy" id="1806891"/>
    <lineage>
        <taxon>Bacteria</taxon>
        <taxon>Pseudomonadati</taxon>
        <taxon>Chlamydiota</taxon>
        <taxon>Chlamydiia</taxon>
        <taxon>Chlamydiales</taxon>
        <taxon>Chlamydiaceae</taxon>
        <taxon>Chlamydia/Chlamydophila group</taxon>
        <taxon>Chlamydia</taxon>
    </lineage>
</organism>
<dbReference type="AlphaFoldDB" id="A0A1A9HYI7"/>
<evidence type="ECO:0000313" key="1">
    <source>
        <dbReference type="EMBL" id="ANH79152.1"/>
    </source>
</evidence>
<dbReference type="OrthoDB" id="18533at2"/>
<dbReference type="RefSeq" id="WP_066483219.1">
    <property type="nucleotide sequence ID" value="NZ_CP014639.1"/>
</dbReference>
<dbReference type="PATRIC" id="fig|1806891.3.peg.974"/>
<dbReference type="STRING" id="1806891.Cs308_0982"/>
<gene>
    <name evidence="1" type="ORF">Cs308_0982</name>
</gene>
<dbReference type="EMBL" id="CP014639">
    <property type="protein sequence ID" value="ANH79152.1"/>
    <property type="molecule type" value="Genomic_DNA"/>
</dbReference>
<keyword evidence="1" id="KW-0132">Cell division</keyword>
<dbReference type="KEGG" id="csaz:Cs308_0982"/>
<keyword evidence="1" id="KW-0131">Cell cycle</keyword>
<proteinExistence type="predicted"/>
<name>A0A1A9HYI7_9CHLA</name>
<protein>
    <submittedName>
        <fullName evidence="1">Cell division protein FtsL</fullName>
    </submittedName>
</protein>
<sequence>MNKSRFLRLSCCLCCFGSLLYSYIDKQNMLTKLRLEIPCLTVTLRELEEENVTLRFLIDKIERPDHLMEIAALPEYQYLEYPMEKSICILSHESP</sequence>
<evidence type="ECO:0000313" key="2">
    <source>
        <dbReference type="Proteomes" id="UP000078162"/>
    </source>
</evidence>
<reference evidence="1 2" key="1">
    <citation type="submission" date="2016-03" db="EMBL/GenBank/DDBJ databases">
        <title>Culture-independent genomics supports pathogen discovery for uncultivable bacteria within the genus Chlamydia.</title>
        <authorList>
            <person name="Taylor-Brown A."/>
            <person name="Bachmann N.L."/>
            <person name="Borel N."/>
            <person name="Polkinghorne A."/>
        </authorList>
    </citation>
    <scope>NUCLEOTIDE SEQUENCE [LARGE SCALE GENOMIC DNA]</scope>
    <source>
        <strain evidence="1 2">2742-308</strain>
    </source>
</reference>
<accession>A0A1A9HYI7</accession>